<feature type="transmembrane region" description="Helical" evidence="2">
    <location>
        <begin position="47"/>
        <end position="65"/>
    </location>
</feature>
<keyword evidence="2" id="KW-0472">Membrane</keyword>
<feature type="transmembrane region" description="Helical" evidence="2">
    <location>
        <begin position="169"/>
        <end position="190"/>
    </location>
</feature>
<dbReference type="Proteomes" id="UP000599391">
    <property type="component" value="Unassembled WGS sequence"/>
</dbReference>
<name>A0A8J7H9K6_9CYAN</name>
<evidence type="ECO:0000313" key="4">
    <source>
        <dbReference type="EMBL" id="MBH8551728.1"/>
    </source>
</evidence>
<keyword evidence="2" id="KW-1133">Transmembrane helix</keyword>
<keyword evidence="2" id="KW-0812">Transmembrane</keyword>
<feature type="transmembrane region" description="Helical" evidence="2">
    <location>
        <begin position="196"/>
        <end position="216"/>
    </location>
</feature>
<keyword evidence="5" id="KW-1185">Reference proteome</keyword>
<organism evidence="4 5">
    <name type="scientific">Atlanticothrix silvestris CENA357</name>
    <dbReference type="NCBI Taxonomy" id="1725252"/>
    <lineage>
        <taxon>Bacteria</taxon>
        <taxon>Bacillati</taxon>
        <taxon>Cyanobacteriota</taxon>
        <taxon>Cyanophyceae</taxon>
        <taxon>Nostocales</taxon>
        <taxon>Nodulariaceae</taxon>
        <taxon>Atlanticothrix</taxon>
        <taxon>Atlanticothrix silvestris</taxon>
    </lineage>
</organism>
<dbReference type="EMBL" id="JAECZB010000006">
    <property type="protein sequence ID" value="MBH8551728.1"/>
    <property type="molecule type" value="Genomic_DNA"/>
</dbReference>
<feature type="transmembrane region" description="Helical" evidence="2">
    <location>
        <begin position="71"/>
        <end position="94"/>
    </location>
</feature>
<evidence type="ECO:0000313" key="5">
    <source>
        <dbReference type="Proteomes" id="UP000599391"/>
    </source>
</evidence>
<evidence type="ECO:0000256" key="1">
    <source>
        <dbReference type="ARBA" id="ARBA00007362"/>
    </source>
</evidence>
<dbReference type="InterPro" id="IPR037185">
    <property type="entry name" value="EmrE-like"/>
</dbReference>
<dbReference type="PANTHER" id="PTHR22911:SF137">
    <property type="entry name" value="SOLUTE CARRIER FAMILY 35 MEMBER G2-RELATED"/>
    <property type="match status" value="1"/>
</dbReference>
<comment type="similarity">
    <text evidence="1">Belongs to the EamA transporter family.</text>
</comment>
<feature type="domain" description="EamA" evidence="3">
    <location>
        <begin position="165"/>
        <end position="306"/>
    </location>
</feature>
<sequence>MFNNCLVFSVTSGRGEVAALSAACLWAIASVVYGLLGQRIPPLQLNLIKGVIAIALLVLTIVITSESLPNLTFAPTCLLILSGAVGIGLGDTAFLAAINYLGARRVLLIGTLSPPITAIAAMIFLQEQLNFRAWCGILLTILGVAWVVTERVPGTNNHSAMHIWRGIGFGLLAAFTNATGAILSRAAFATTSISPLWAALLRLSAGVLVILICILFSKGRETKVFYPYWQSWRVILTSLFAAFCGTYLGIWLQQTAIKFTAAGIAITLMQTSPLFVIPIAICMGEKVSWRAIAGVIIAIAGIGLLFYLK</sequence>
<feature type="transmembrane region" description="Helical" evidence="2">
    <location>
        <begin position="106"/>
        <end position="125"/>
    </location>
</feature>
<accession>A0A8J7H9K6</accession>
<dbReference type="AlphaFoldDB" id="A0A8J7H9K6"/>
<feature type="transmembrane region" description="Helical" evidence="2">
    <location>
        <begin position="289"/>
        <end position="308"/>
    </location>
</feature>
<dbReference type="InterPro" id="IPR000620">
    <property type="entry name" value="EamA_dom"/>
</dbReference>
<dbReference type="SUPFAM" id="SSF103481">
    <property type="entry name" value="Multidrug resistance efflux transporter EmrE"/>
    <property type="match status" value="2"/>
</dbReference>
<dbReference type="GO" id="GO:0016020">
    <property type="term" value="C:membrane"/>
    <property type="evidence" value="ECO:0007669"/>
    <property type="project" value="InterPro"/>
</dbReference>
<gene>
    <name evidence="4" type="ORF">I8751_04925</name>
</gene>
<evidence type="ECO:0000259" key="3">
    <source>
        <dbReference type="Pfam" id="PF00892"/>
    </source>
</evidence>
<proteinExistence type="inferred from homology"/>
<dbReference type="Pfam" id="PF00892">
    <property type="entry name" value="EamA"/>
    <property type="match status" value="2"/>
</dbReference>
<evidence type="ECO:0000256" key="2">
    <source>
        <dbReference type="SAM" id="Phobius"/>
    </source>
</evidence>
<comment type="caution">
    <text evidence="4">The sequence shown here is derived from an EMBL/GenBank/DDBJ whole genome shotgun (WGS) entry which is preliminary data.</text>
</comment>
<feature type="transmembrane region" description="Helical" evidence="2">
    <location>
        <begin position="256"/>
        <end position="277"/>
    </location>
</feature>
<dbReference type="PANTHER" id="PTHR22911">
    <property type="entry name" value="ACYL-MALONYL CONDENSING ENZYME-RELATED"/>
    <property type="match status" value="1"/>
</dbReference>
<feature type="transmembrane region" description="Helical" evidence="2">
    <location>
        <begin position="17"/>
        <end position="35"/>
    </location>
</feature>
<feature type="transmembrane region" description="Helical" evidence="2">
    <location>
        <begin position="131"/>
        <end position="148"/>
    </location>
</feature>
<feature type="transmembrane region" description="Helical" evidence="2">
    <location>
        <begin position="228"/>
        <end position="250"/>
    </location>
</feature>
<reference evidence="4 5" key="1">
    <citation type="journal article" date="2021" name="Int. J. Syst. Evol. Microbiol.">
        <title>Amazonocrinis nigriterrae gen. nov., sp. nov., Atlanticothrix silvestris gen. nov., sp. nov. and Dendronalium phyllosphericum gen. nov., sp. nov., nostocacean cyanobacteria from Brazilian environments.</title>
        <authorList>
            <person name="Alvarenga D.O."/>
            <person name="Andreote A.P.D."/>
            <person name="Branco L.H.Z."/>
            <person name="Delbaje E."/>
            <person name="Cruz R.B."/>
            <person name="Varani A.M."/>
            <person name="Fiore M.F."/>
        </authorList>
    </citation>
    <scope>NUCLEOTIDE SEQUENCE [LARGE SCALE GENOMIC DNA]</scope>
    <source>
        <strain evidence="4 5">CENA357</strain>
    </source>
</reference>
<feature type="domain" description="EamA" evidence="3">
    <location>
        <begin position="14"/>
        <end position="148"/>
    </location>
</feature>
<protein>
    <submittedName>
        <fullName evidence="4">EamA family transporter</fullName>
    </submittedName>
</protein>